<dbReference type="PRINTS" id="PR01099">
    <property type="entry name" value="HYETHTZKNASE"/>
</dbReference>
<dbReference type="NCBIfam" id="TIGR00693">
    <property type="entry name" value="thiE"/>
    <property type="match status" value="1"/>
</dbReference>
<evidence type="ECO:0000256" key="14">
    <source>
        <dbReference type="ARBA" id="ARBA00047851"/>
    </source>
</evidence>
<dbReference type="Pfam" id="PF02110">
    <property type="entry name" value="HK"/>
    <property type="match status" value="1"/>
</dbReference>
<evidence type="ECO:0000256" key="5">
    <source>
        <dbReference type="ARBA" id="ARBA00005165"/>
    </source>
</evidence>
<dbReference type="InterPro" id="IPR034291">
    <property type="entry name" value="TMP_synthase"/>
</dbReference>
<dbReference type="GO" id="GO:0000287">
    <property type="term" value="F:magnesium ion binding"/>
    <property type="evidence" value="ECO:0007669"/>
    <property type="project" value="InterPro"/>
</dbReference>
<gene>
    <name evidence="19" type="ORF">IEO21_07700</name>
</gene>
<keyword evidence="12" id="KW-0784">Thiamine biosynthesis</keyword>
<dbReference type="FunFam" id="3.20.20.70:FF:000104">
    <property type="entry name" value="Thiamine biosynthetic bifunctional enzyme"/>
    <property type="match status" value="1"/>
</dbReference>
<comment type="cofactor">
    <cofactor evidence="2">
        <name>Mg(2+)</name>
        <dbReference type="ChEBI" id="CHEBI:18420"/>
    </cofactor>
</comment>
<dbReference type="InterPro" id="IPR029056">
    <property type="entry name" value="Ribokinase-like"/>
</dbReference>
<reference evidence="19" key="2">
    <citation type="journal article" name="Front. Microbiol.">
        <title>Degradative Capacity of Two Strains of Rhodonia placenta: From Phenotype to Genotype.</title>
        <authorList>
            <person name="Kolle M."/>
            <person name="Horta M.A.C."/>
            <person name="Nowrousian M."/>
            <person name="Ohm R.A."/>
            <person name="Benz J.P."/>
            <person name="Pilgard A."/>
        </authorList>
    </citation>
    <scope>NUCLEOTIDE SEQUENCE</scope>
    <source>
        <strain evidence="19">FPRL280</strain>
    </source>
</reference>
<evidence type="ECO:0000256" key="16">
    <source>
        <dbReference type="ARBA" id="ARBA00061146"/>
    </source>
</evidence>
<accession>A0A8H7TZX9</accession>
<name>A0A8H7TZX9_9APHY</name>
<evidence type="ECO:0000256" key="9">
    <source>
        <dbReference type="ARBA" id="ARBA00022777"/>
    </source>
</evidence>
<keyword evidence="10" id="KW-0067">ATP-binding</keyword>
<evidence type="ECO:0000256" key="7">
    <source>
        <dbReference type="ARBA" id="ARBA00022723"/>
    </source>
</evidence>
<dbReference type="HAMAP" id="MF_00097">
    <property type="entry name" value="TMP_synthase"/>
    <property type="match status" value="1"/>
</dbReference>
<sequence>MAESKREIDYSVYLVTGRDLLPPGKDYLESLEESLRGGVTIVQIREKTTETGEFLEVARRSQALCRKFNVPILINDRLDIALAIGADGVHIGQTDMPIAVAKALLPPGAIIGMTCNTPAHVAQAVKDGADYVGVGPVFATQTKNVASPMLGVRGLQDILAPLEGTNVKAVAIAGIKYTNALQCLYGAVRPSGLGLDGLAVVSDIVASREPEVAARKLATVVHAFKSTIPHIFSLSQHPYSPQYIKENAAQLFPAIRHHGPLVQQITNTVVTTQSANATLALGASPIMANAPQEMADISKAIGGLLINFGTIQSLDGMIEAGKHANINRKPVVFDPVGVGASQYRRSSANSLLNTWQATVIKGNAGELAAIANSQEVRAKGVDSVGQGFKNPALFVRDLARRERCIVVLSGKTDYVSDGTTVVSLNNGHPLLGDITGSGCMLGTCIAIFCAAASMEATPEDGKLVSGDMFVAAIGGVLALTLASEKAAARDDVKGSGTFLPALIDELGKLSPEEVVALANVEVVSV</sequence>
<dbReference type="InterPro" id="IPR013785">
    <property type="entry name" value="Aldolase_TIM"/>
</dbReference>
<keyword evidence="6" id="KW-0808">Transferase</keyword>
<dbReference type="GO" id="GO:0009228">
    <property type="term" value="P:thiamine biosynthetic process"/>
    <property type="evidence" value="ECO:0007669"/>
    <property type="project" value="UniProtKB-KW"/>
</dbReference>
<dbReference type="InterPro" id="IPR000417">
    <property type="entry name" value="Hyethyz_kinase"/>
</dbReference>
<keyword evidence="9" id="KW-0418">Kinase</keyword>
<reference evidence="19" key="1">
    <citation type="submission" date="2020-11" db="EMBL/GenBank/DDBJ databases">
        <authorList>
            <person name="Koelle M."/>
            <person name="Horta M.A.C."/>
            <person name="Nowrousian M."/>
            <person name="Ohm R.A."/>
            <person name="Benz P."/>
            <person name="Pilgard A."/>
        </authorList>
    </citation>
    <scope>NUCLEOTIDE SEQUENCE</scope>
    <source>
        <strain evidence="19">FPRL280</strain>
    </source>
</reference>
<evidence type="ECO:0000256" key="8">
    <source>
        <dbReference type="ARBA" id="ARBA00022741"/>
    </source>
</evidence>
<evidence type="ECO:0000256" key="1">
    <source>
        <dbReference type="ARBA" id="ARBA00001771"/>
    </source>
</evidence>
<dbReference type="InterPro" id="IPR036206">
    <property type="entry name" value="ThiamineP_synth_sf"/>
</dbReference>
<comment type="catalytic activity">
    <reaction evidence="14">
        <text>2-(2-carboxy-4-methylthiazol-5-yl)ethyl phosphate + 4-amino-2-methyl-5-(diphosphooxymethyl)pyrimidine + 2 H(+) = thiamine phosphate + CO2 + diphosphate</text>
        <dbReference type="Rhea" id="RHEA:47848"/>
        <dbReference type="ChEBI" id="CHEBI:15378"/>
        <dbReference type="ChEBI" id="CHEBI:16526"/>
        <dbReference type="ChEBI" id="CHEBI:33019"/>
        <dbReference type="ChEBI" id="CHEBI:37575"/>
        <dbReference type="ChEBI" id="CHEBI:57841"/>
        <dbReference type="ChEBI" id="CHEBI:62890"/>
        <dbReference type="EC" id="2.5.1.3"/>
    </reaction>
</comment>
<dbReference type="GO" id="GO:0004789">
    <property type="term" value="F:thiamine-phosphate diphosphorylase activity"/>
    <property type="evidence" value="ECO:0007669"/>
    <property type="project" value="UniProtKB-EC"/>
</dbReference>
<evidence type="ECO:0000256" key="4">
    <source>
        <dbReference type="ARBA" id="ARBA00004868"/>
    </source>
</evidence>
<evidence type="ECO:0000256" key="6">
    <source>
        <dbReference type="ARBA" id="ARBA00022679"/>
    </source>
</evidence>
<dbReference type="GO" id="GO:0005737">
    <property type="term" value="C:cytoplasm"/>
    <property type="evidence" value="ECO:0007669"/>
    <property type="project" value="TreeGrafter"/>
</dbReference>
<keyword evidence="7" id="KW-0479">Metal-binding</keyword>
<dbReference type="Pfam" id="PF02581">
    <property type="entry name" value="TMP-TENI"/>
    <property type="match status" value="1"/>
</dbReference>
<dbReference type="HAMAP" id="MF_00228">
    <property type="entry name" value="Thz_kinase"/>
    <property type="match status" value="1"/>
</dbReference>
<proteinExistence type="inferred from homology"/>
<evidence type="ECO:0000256" key="13">
    <source>
        <dbReference type="ARBA" id="ARBA00047334"/>
    </source>
</evidence>
<dbReference type="CDD" id="cd00564">
    <property type="entry name" value="TMP_TenI"/>
    <property type="match status" value="1"/>
</dbReference>
<dbReference type="PANTHER" id="PTHR20857">
    <property type="entry name" value="THIAMINE-PHOSPHATE PYROPHOSPHORYLASE"/>
    <property type="match status" value="1"/>
</dbReference>
<organism evidence="19 20">
    <name type="scientific">Rhodonia placenta</name>
    <dbReference type="NCBI Taxonomy" id="104341"/>
    <lineage>
        <taxon>Eukaryota</taxon>
        <taxon>Fungi</taxon>
        <taxon>Dikarya</taxon>
        <taxon>Basidiomycota</taxon>
        <taxon>Agaricomycotina</taxon>
        <taxon>Agaricomycetes</taxon>
        <taxon>Polyporales</taxon>
        <taxon>Adustoporiaceae</taxon>
        <taxon>Rhodonia</taxon>
    </lineage>
</organism>
<dbReference type="SUPFAM" id="SSF51391">
    <property type="entry name" value="Thiamin phosphate synthase"/>
    <property type="match status" value="1"/>
</dbReference>
<dbReference type="PANTHER" id="PTHR20857:SF23">
    <property type="entry name" value="THIAMINE BIOSYNTHETIC BIFUNCTIONAL ENZYME"/>
    <property type="match status" value="1"/>
</dbReference>
<comment type="pathway">
    <text evidence="4">Cofactor biosynthesis; thiamine diphosphate biosynthesis; 4-methyl-5-(2-phosphoethyl)-thiazole from 5-(2-hydroxyethyl)-4-methylthiazole: step 1/1.</text>
</comment>
<dbReference type="AlphaFoldDB" id="A0A8H7TZX9"/>
<dbReference type="Gene3D" id="3.40.1190.20">
    <property type="match status" value="1"/>
</dbReference>
<dbReference type="SUPFAM" id="SSF53613">
    <property type="entry name" value="Ribokinase-like"/>
    <property type="match status" value="1"/>
</dbReference>
<dbReference type="GO" id="GO:0005524">
    <property type="term" value="F:ATP binding"/>
    <property type="evidence" value="ECO:0007669"/>
    <property type="project" value="UniProtKB-KW"/>
</dbReference>
<comment type="catalytic activity">
    <reaction evidence="15">
        <text>2-[(2R,5Z)-2-carboxy-4-methylthiazol-5(2H)-ylidene]ethyl phosphate + 4-amino-2-methyl-5-(diphosphooxymethyl)pyrimidine + 2 H(+) = thiamine phosphate + CO2 + diphosphate</text>
        <dbReference type="Rhea" id="RHEA:47844"/>
        <dbReference type="ChEBI" id="CHEBI:15378"/>
        <dbReference type="ChEBI" id="CHEBI:16526"/>
        <dbReference type="ChEBI" id="CHEBI:33019"/>
        <dbReference type="ChEBI" id="CHEBI:37575"/>
        <dbReference type="ChEBI" id="CHEBI:57841"/>
        <dbReference type="ChEBI" id="CHEBI:62899"/>
        <dbReference type="EC" id="2.5.1.3"/>
    </reaction>
</comment>
<evidence type="ECO:0000256" key="15">
    <source>
        <dbReference type="ARBA" id="ARBA00047883"/>
    </source>
</evidence>
<comment type="catalytic activity">
    <reaction evidence="1">
        <text>5-(2-hydroxyethyl)-4-methylthiazole + ATP = 4-methyl-5-(2-phosphooxyethyl)-thiazole + ADP + H(+)</text>
        <dbReference type="Rhea" id="RHEA:24212"/>
        <dbReference type="ChEBI" id="CHEBI:15378"/>
        <dbReference type="ChEBI" id="CHEBI:17957"/>
        <dbReference type="ChEBI" id="CHEBI:30616"/>
        <dbReference type="ChEBI" id="CHEBI:58296"/>
        <dbReference type="ChEBI" id="CHEBI:456216"/>
        <dbReference type="EC" id="2.7.1.50"/>
    </reaction>
</comment>
<keyword evidence="11" id="KW-0460">Magnesium</keyword>
<dbReference type="Gene3D" id="3.20.20.70">
    <property type="entry name" value="Aldolase class I"/>
    <property type="match status" value="1"/>
</dbReference>
<dbReference type="GO" id="GO:0009229">
    <property type="term" value="P:thiamine diphosphate biosynthetic process"/>
    <property type="evidence" value="ECO:0007669"/>
    <property type="project" value="UniProtKB-UniPathway"/>
</dbReference>
<evidence type="ECO:0000259" key="18">
    <source>
        <dbReference type="Pfam" id="PF02581"/>
    </source>
</evidence>
<comment type="function">
    <text evidence="3">Condenses 4-methyl-5-(beta-hydroxyethyl)thiazole monophosphate (THZ-P) and 2-methyl-4-amino-5-hydroxymethyl pyrimidine pyrophosphate (HMP-PP) to form thiamine monophosphate (TMP).</text>
</comment>
<evidence type="ECO:0000313" key="20">
    <source>
        <dbReference type="Proteomes" id="UP000639403"/>
    </source>
</evidence>
<dbReference type="Proteomes" id="UP000639403">
    <property type="component" value="Unassembled WGS sequence"/>
</dbReference>
<evidence type="ECO:0000256" key="3">
    <source>
        <dbReference type="ARBA" id="ARBA00003814"/>
    </source>
</evidence>
<protein>
    <recommendedName>
        <fullName evidence="18">Thiamine phosphate synthase/TenI domain-containing protein</fullName>
    </recommendedName>
</protein>
<dbReference type="CDD" id="cd01170">
    <property type="entry name" value="THZ_kinase"/>
    <property type="match status" value="1"/>
</dbReference>
<feature type="domain" description="Thiamine phosphate synthase/TenI" evidence="18">
    <location>
        <begin position="12"/>
        <end position="204"/>
    </location>
</feature>
<evidence type="ECO:0000256" key="2">
    <source>
        <dbReference type="ARBA" id="ARBA00001946"/>
    </source>
</evidence>
<dbReference type="GO" id="GO:0004417">
    <property type="term" value="F:hydroxyethylthiazole kinase activity"/>
    <property type="evidence" value="ECO:0007669"/>
    <property type="project" value="UniProtKB-EC"/>
</dbReference>
<evidence type="ECO:0000256" key="10">
    <source>
        <dbReference type="ARBA" id="ARBA00022840"/>
    </source>
</evidence>
<comment type="similarity">
    <text evidence="17">In the N-terminal section; belongs to the thiamine-phosphate synthase family.</text>
</comment>
<evidence type="ECO:0000256" key="11">
    <source>
        <dbReference type="ARBA" id="ARBA00022842"/>
    </source>
</evidence>
<evidence type="ECO:0000313" key="19">
    <source>
        <dbReference type="EMBL" id="KAF9808935.1"/>
    </source>
</evidence>
<comment type="catalytic activity">
    <reaction evidence="13">
        <text>4-methyl-5-(2-phosphooxyethyl)-thiazole + 4-amino-2-methyl-5-(diphosphooxymethyl)pyrimidine + H(+) = thiamine phosphate + diphosphate</text>
        <dbReference type="Rhea" id="RHEA:22328"/>
        <dbReference type="ChEBI" id="CHEBI:15378"/>
        <dbReference type="ChEBI" id="CHEBI:33019"/>
        <dbReference type="ChEBI" id="CHEBI:37575"/>
        <dbReference type="ChEBI" id="CHEBI:57841"/>
        <dbReference type="ChEBI" id="CHEBI:58296"/>
        <dbReference type="EC" id="2.5.1.3"/>
    </reaction>
</comment>
<keyword evidence="8" id="KW-0547">Nucleotide-binding</keyword>
<dbReference type="NCBIfam" id="NF006830">
    <property type="entry name" value="PRK09355.1"/>
    <property type="match status" value="1"/>
</dbReference>
<comment type="pathway">
    <text evidence="5">Cofactor biosynthesis; thiamine diphosphate biosynthesis; thiamine phosphate from 4-amino-2-methyl-5-diphosphomethylpyrimidine and 4-methyl-5-(2-phosphoethyl)-thiazole: step 1/1.</text>
</comment>
<comment type="caution">
    <text evidence="19">The sequence shown here is derived from an EMBL/GenBank/DDBJ whole genome shotgun (WGS) entry which is preliminary data.</text>
</comment>
<evidence type="ECO:0000256" key="17">
    <source>
        <dbReference type="ARBA" id="ARBA00061283"/>
    </source>
</evidence>
<dbReference type="InterPro" id="IPR022998">
    <property type="entry name" value="ThiamineP_synth_TenI"/>
</dbReference>
<dbReference type="EMBL" id="JADOXO010000228">
    <property type="protein sequence ID" value="KAF9808935.1"/>
    <property type="molecule type" value="Genomic_DNA"/>
</dbReference>
<evidence type="ECO:0000256" key="12">
    <source>
        <dbReference type="ARBA" id="ARBA00022977"/>
    </source>
</evidence>
<comment type="similarity">
    <text evidence="16">In the C-terminal section; belongs to the Thz kinase family.</text>
</comment>
<dbReference type="UniPathway" id="UPA00060">
    <property type="reaction ID" value="UER00139"/>
</dbReference>